<evidence type="ECO:0000313" key="3">
    <source>
        <dbReference type="Proteomes" id="UP000245383"/>
    </source>
</evidence>
<evidence type="ECO:0000256" key="1">
    <source>
        <dbReference type="SAM" id="MobiDB-lite"/>
    </source>
</evidence>
<accession>A0A2T9YJS7</accession>
<dbReference type="Proteomes" id="UP000245383">
    <property type="component" value="Unassembled WGS sequence"/>
</dbReference>
<keyword evidence="3" id="KW-1185">Reference proteome</keyword>
<evidence type="ECO:0000313" key="2">
    <source>
        <dbReference type="EMBL" id="PVU92591.1"/>
    </source>
</evidence>
<comment type="caution">
    <text evidence="2">The sequence shown here is derived from an EMBL/GenBank/DDBJ whole genome shotgun (WGS) entry which is preliminary data.</text>
</comment>
<protein>
    <submittedName>
        <fullName evidence="2">Uncharacterized protein</fullName>
    </submittedName>
</protein>
<organism evidence="2 3">
    <name type="scientific">Smittium simulii</name>
    <dbReference type="NCBI Taxonomy" id="133385"/>
    <lineage>
        <taxon>Eukaryota</taxon>
        <taxon>Fungi</taxon>
        <taxon>Fungi incertae sedis</taxon>
        <taxon>Zoopagomycota</taxon>
        <taxon>Kickxellomycotina</taxon>
        <taxon>Harpellomycetes</taxon>
        <taxon>Harpellales</taxon>
        <taxon>Legeriomycetaceae</taxon>
        <taxon>Smittium</taxon>
    </lineage>
</organism>
<name>A0A2T9YJS7_9FUNG</name>
<proteinExistence type="predicted"/>
<dbReference type="AlphaFoldDB" id="A0A2T9YJS7"/>
<feature type="region of interest" description="Disordered" evidence="1">
    <location>
        <begin position="30"/>
        <end position="58"/>
    </location>
</feature>
<sequence length="105" mass="11438">MGNNQNTKTYHKTLGQKLFLILGLASSSKNNAQRNHQHSSFNDLADAAHHTNPDSDTCSALTAQTAVSCSQPFSEQLTAYIEAHRTSPKPNINPFVISLKKTTLA</sequence>
<reference evidence="2 3" key="1">
    <citation type="journal article" date="2018" name="MBio">
        <title>Comparative Genomics Reveals the Core Gene Toolbox for the Fungus-Insect Symbiosis.</title>
        <authorList>
            <person name="Wang Y."/>
            <person name="Stata M."/>
            <person name="Wang W."/>
            <person name="Stajich J.E."/>
            <person name="White M.M."/>
            <person name="Moncalvo J.M."/>
        </authorList>
    </citation>
    <scope>NUCLEOTIDE SEQUENCE [LARGE SCALE GENOMIC DNA]</scope>
    <source>
        <strain evidence="2 3">SWE-8-4</strain>
    </source>
</reference>
<gene>
    <name evidence="2" type="ORF">BB561_003728</name>
</gene>
<dbReference type="EMBL" id="MBFR01000156">
    <property type="protein sequence ID" value="PVU92591.1"/>
    <property type="molecule type" value="Genomic_DNA"/>
</dbReference>
<feature type="compositionally biased region" description="Polar residues" evidence="1">
    <location>
        <begin position="30"/>
        <end position="42"/>
    </location>
</feature>